<dbReference type="Proteomes" id="UP000004358">
    <property type="component" value="Unassembled WGS sequence"/>
</dbReference>
<name>A3ZPC7_9BACT</name>
<dbReference type="InterPro" id="IPR005532">
    <property type="entry name" value="SUMF_dom"/>
</dbReference>
<comment type="caution">
    <text evidence="2">The sequence shown here is derived from an EMBL/GenBank/DDBJ whole genome shotgun (WGS) entry which is preliminary data.</text>
</comment>
<evidence type="ECO:0000313" key="3">
    <source>
        <dbReference type="Proteomes" id="UP000004358"/>
    </source>
</evidence>
<accession>A3ZPC7</accession>
<organism evidence="2 3">
    <name type="scientific">Blastopirellula marina DSM 3645</name>
    <dbReference type="NCBI Taxonomy" id="314230"/>
    <lineage>
        <taxon>Bacteria</taxon>
        <taxon>Pseudomonadati</taxon>
        <taxon>Planctomycetota</taxon>
        <taxon>Planctomycetia</taxon>
        <taxon>Pirellulales</taxon>
        <taxon>Pirellulaceae</taxon>
        <taxon>Blastopirellula</taxon>
    </lineage>
</organism>
<dbReference type="STRING" id="314230.DSM3645_28527"/>
<evidence type="ECO:0000313" key="2">
    <source>
        <dbReference type="EMBL" id="EAQ81605.1"/>
    </source>
</evidence>
<dbReference type="OrthoDB" id="9768004at2"/>
<dbReference type="Pfam" id="PF03781">
    <property type="entry name" value="FGE-sulfatase"/>
    <property type="match status" value="1"/>
</dbReference>
<sequence length="507" mass="55986">MIDPRFLQSFRRFGIWLLFPLFGACIGGSVLLAEPGAGELLSIDFPTPRGSVALRFRFCPAGEVVRGRPAEIPSGNTLADKLRRGRMVGAVEHFYMGETEVSQGQLRAILGEDAMAMIAERMLGGAEGTHDPALPVRGLTLFEAGKFCEKLQEFDRQAQGGVPTLEDRHFRIPTHDEWQYACRAIQDAQHAAELPQFNAWPRLQNISKDVLADCQDVWSKKLNAPAPFVGSQDQILQIIAAHDNPVRGVEILSAFLQAGLGVQRSYATAELVPQPIGSGQPNNWNITEMHGNVFEWTIAETNKDAAKKLWEALMAGDLDAAGNDEAKSFFLAGGGFNHSLDRNFADWVTFSIWGGYPMQDGAASAYSMAQIESDNIVQDMLPGLRVLLDRRLTHDWLFLVRKEAVLTPSDSLDEIQQRLIRFRANVQELATSDELEPSAGKISFYESLSVYAHGDRVNAAQRLSDASKSLAAEDSFFGYLPELVSRDAMETPVAEVVAIYTPNDQMR</sequence>
<dbReference type="eggNOG" id="COG1262">
    <property type="taxonomic scope" value="Bacteria"/>
</dbReference>
<dbReference type="HOGENOM" id="CLU_555324_0_0_0"/>
<dbReference type="Gene3D" id="3.90.1580.10">
    <property type="entry name" value="paralog of FGE (formylglycine-generating enzyme)"/>
    <property type="match status" value="1"/>
</dbReference>
<gene>
    <name evidence="2" type="ORF">DSM3645_28527</name>
</gene>
<dbReference type="SUPFAM" id="SSF56436">
    <property type="entry name" value="C-type lectin-like"/>
    <property type="match status" value="1"/>
</dbReference>
<dbReference type="EMBL" id="AANZ01000004">
    <property type="protein sequence ID" value="EAQ81605.1"/>
    <property type="molecule type" value="Genomic_DNA"/>
</dbReference>
<protein>
    <recommendedName>
        <fullName evidence="1">Sulfatase-modifying factor enzyme-like domain-containing protein</fullName>
    </recommendedName>
</protein>
<dbReference type="PROSITE" id="PS51257">
    <property type="entry name" value="PROKAR_LIPOPROTEIN"/>
    <property type="match status" value="1"/>
</dbReference>
<dbReference type="InterPro" id="IPR016187">
    <property type="entry name" value="CTDL_fold"/>
</dbReference>
<dbReference type="InterPro" id="IPR042095">
    <property type="entry name" value="SUMF_sf"/>
</dbReference>
<feature type="domain" description="Sulfatase-modifying factor enzyme-like" evidence="1">
    <location>
        <begin position="60"/>
        <end position="192"/>
    </location>
</feature>
<evidence type="ECO:0000259" key="1">
    <source>
        <dbReference type="Pfam" id="PF03781"/>
    </source>
</evidence>
<dbReference type="AlphaFoldDB" id="A3ZPC7"/>
<reference evidence="2 3" key="1">
    <citation type="submission" date="2006-02" db="EMBL/GenBank/DDBJ databases">
        <authorList>
            <person name="Amann R."/>
            <person name="Ferriera S."/>
            <person name="Johnson J."/>
            <person name="Kravitz S."/>
            <person name="Halpern A."/>
            <person name="Remington K."/>
            <person name="Beeson K."/>
            <person name="Tran B."/>
            <person name="Rogers Y.-H."/>
            <person name="Friedman R."/>
            <person name="Venter J.C."/>
        </authorList>
    </citation>
    <scope>NUCLEOTIDE SEQUENCE [LARGE SCALE GENOMIC DNA]</scope>
    <source>
        <strain evidence="2 3">DSM 3645</strain>
    </source>
</reference>
<proteinExistence type="predicted"/>